<comment type="caution">
    <text evidence="3">The sequence shown here is derived from an EMBL/GenBank/DDBJ whole genome shotgun (WGS) entry which is preliminary data.</text>
</comment>
<keyword evidence="2" id="KW-0732">Signal</keyword>
<dbReference type="OrthoDB" id="7997717at2"/>
<feature type="signal peptide" evidence="2">
    <location>
        <begin position="1"/>
        <end position="19"/>
    </location>
</feature>
<dbReference type="RefSeq" id="WP_151003374.1">
    <property type="nucleotide sequence ID" value="NZ_BPQY01000036.1"/>
</dbReference>
<evidence type="ECO:0000313" key="3">
    <source>
        <dbReference type="EMBL" id="KAB1075403.1"/>
    </source>
</evidence>
<proteinExistence type="predicted"/>
<dbReference type="Proteomes" id="UP000474159">
    <property type="component" value="Unassembled WGS sequence"/>
</dbReference>
<evidence type="ECO:0000313" key="4">
    <source>
        <dbReference type="Proteomes" id="UP000474159"/>
    </source>
</evidence>
<name>A0A6L3SYY3_9HYPH</name>
<feature type="region of interest" description="Disordered" evidence="1">
    <location>
        <begin position="103"/>
        <end position="133"/>
    </location>
</feature>
<gene>
    <name evidence="3" type="ORF">F6X53_24860</name>
</gene>
<keyword evidence="4" id="KW-1185">Reference proteome</keyword>
<reference evidence="3 4" key="1">
    <citation type="submission" date="2019-09" db="EMBL/GenBank/DDBJ databases">
        <title>YIM 48816 draft genome.</title>
        <authorList>
            <person name="Jiang L."/>
        </authorList>
    </citation>
    <scope>NUCLEOTIDE SEQUENCE [LARGE SCALE GENOMIC DNA]</scope>
    <source>
        <strain evidence="3 4">YIM 48816</strain>
    </source>
</reference>
<dbReference type="AlphaFoldDB" id="A0A6L3SYY3"/>
<feature type="chain" id="PRO_5026893811" evidence="2">
    <location>
        <begin position="20"/>
        <end position="153"/>
    </location>
</feature>
<evidence type="ECO:0000256" key="1">
    <source>
        <dbReference type="SAM" id="MobiDB-lite"/>
    </source>
</evidence>
<dbReference type="EMBL" id="VZZK01000034">
    <property type="protein sequence ID" value="KAB1075403.1"/>
    <property type="molecule type" value="Genomic_DNA"/>
</dbReference>
<organism evidence="3 4">
    <name type="scientific">Methylobacterium soli</name>
    <dbReference type="NCBI Taxonomy" id="553447"/>
    <lineage>
        <taxon>Bacteria</taxon>
        <taxon>Pseudomonadati</taxon>
        <taxon>Pseudomonadota</taxon>
        <taxon>Alphaproteobacteria</taxon>
        <taxon>Hyphomicrobiales</taxon>
        <taxon>Methylobacteriaceae</taxon>
        <taxon>Methylobacterium</taxon>
    </lineage>
</organism>
<protein>
    <submittedName>
        <fullName evidence="3">Uncharacterized protein</fullName>
    </submittedName>
</protein>
<accession>A0A6L3SYY3</accession>
<sequence length="153" mass="17027">MRLFFISATVICLGGPALAQSHGDALVDPDRETARLNELRATSPPKQAQDLDTLQLASAHRERAASVQEKTNGLWQSWLVSICEGCGDTPPHHKTIQNDYVKNKGYAGLPSEPRTVSQRQAPPQREVPERYGRRLYSDLSPEIVGQIRRMPGR</sequence>
<evidence type="ECO:0000256" key="2">
    <source>
        <dbReference type="SAM" id="SignalP"/>
    </source>
</evidence>